<name>A0A6J7X298_9CAUD</name>
<reference evidence="1" key="1">
    <citation type="submission" date="2020-05" db="EMBL/GenBank/DDBJ databases">
        <authorList>
            <person name="Chiriac C."/>
            <person name="Salcher M."/>
            <person name="Ghai R."/>
            <person name="Kavagutti S V."/>
        </authorList>
    </citation>
    <scope>NUCLEOTIDE SEQUENCE</scope>
</reference>
<evidence type="ECO:0000313" key="1">
    <source>
        <dbReference type="EMBL" id="CAB5223122.1"/>
    </source>
</evidence>
<organism evidence="1">
    <name type="scientific">uncultured Caudovirales phage</name>
    <dbReference type="NCBI Taxonomy" id="2100421"/>
    <lineage>
        <taxon>Viruses</taxon>
        <taxon>Duplodnaviria</taxon>
        <taxon>Heunggongvirae</taxon>
        <taxon>Uroviricota</taxon>
        <taxon>Caudoviricetes</taxon>
        <taxon>Peduoviridae</taxon>
        <taxon>Maltschvirus</taxon>
        <taxon>Maltschvirus maltsch</taxon>
    </lineage>
</organism>
<dbReference type="EMBL" id="LR798305">
    <property type="protein sequence ID" value="CAB5223122.1"/>
    <property type="molecule type" value="Genomic_DNA"/>
</dbReference>
<gene>
    <name evidence="1" type="ORF">UFOVP376_54</name>
</gene>
<accession>A0A6J7X298</accession>
<sequence>MADRYWVGGTANWDLTAGSKWALTSGGAGGQSVPTVADDVFFDAASGAVTVTVAVSTGASKNLTFTGFTGTIAGSVGLRVDANFLLASSVTWTNTGAVRFGGATSCTLTSAGKTLGGLTINSAAGSGLTVTLQDALTLSGVLDHFNSTFTTNNYAVTASSISSSNSNTRTINLGSSTVTLSGANSIDFTNNSNLTFNAGTSSIVCSGVTGRIFGGTIGLGPGQTFNNISWTNSSLSVVLIEGLNTFNNVTVAGRSAAGLTVVIINTNQTINGTLTLSAGTDATMRTFVYSNTIGTTRTLTCAAVASLTDIDFRDITIAGAAAPVSGTRLGDAKGNSGITFGAGVTKYWNLAAGGNWVATGWATSSGGTPAINNFPLAQDTALFEATGLTSGSTISMPAAFNIGTIDMSARTSNTMTFACSQSPVIYGNWINGTGVTFTGAGTFIFAGRGSQTITTAGRTFTQAFTVDSPSGSITLQDAFITSRSNSQALRLVTGTFDANNYNASFTGASAGFSLDGSSIRTIAIGSGTLTIAGTTSAWQATTSTNLTITGTGTISLTSASTKTFNGGDIQTYPILNQGGTGTLTVTGSNKFTNITNTAIGRVQFTGGTTNEFGAFNLNGVLGNLLPLGSTNTTQATLNAPSWNVGIASTDAGNNTGLSFTGLSPNFLSISYINGVVTAAPASGYGNFFLLF</sequence>
<evidence type="ECO:0008006" key="2">
    <source>
        <dbReference type="Google" id="ProtNLM"/>
    </source>
</evidence>
<protein>
    <recommendedName>
        <fullName evidence="2">Autotransporter-associated beta strand repeat</fullName>
    </recommendedName>
</protein>
<proteinExistence type="predicted"/>